<comment type="caution">
    <text evidence="1">The sequence shown here is derived from an EMBL/GenBank/DDBJ whole genome shotgun (WGS) entry which is preliminary data.</text>
</comment>
<keyword evidence="2" id="KW-1185">Reference proteome</keyword>
<feature type="non-terminal residue" evidence="1">
    <location>
        <position position="1"/>
    </location>
</feature>
<feature type="non-terminal residue" evidence="1">
    <location>
        <position position="576"/>
    </location>
</feature>
<reference evidence="1" key="1">
    <citation type="submission" date="2021-06" db="EMBL/GenBank/DDBJ databases">
        <authorList>
            <person name="Kallberg Y."/>
            <person name="Tangrot J."/>
            <person name="Rosling A."/>
        </authorList>
    </citation>
    <scope>NUCLEOTIDE SEQUENCE</scope>
    <source>
        <strain evidence="1">28 12/20/2015</strain>
    </source>
</reference>
<organism evidence="1 2">
    <name type="scientific">Cetraspora pellucida</name>
    <dbReference type="NCBI Taxonomy" id="1433469"/>
    <lineage>
        <taxon>Eukaryota</taxon>
        <taxon>Fungi</taxon>
        <taxon>Fungi incertae sedis</taxon>
        <taxon>Mucoromycota</taxon>
        <taxon>Glomeromycotina</taxon>
        <taxon>Glomeromycetes</taxon>
        <taxon>Diversisporales</taxon>
        <taxon>Gigasporaceae</taxon>
        <taxon>Cetraspora</taxon>
    </lineage>
</organism>
<dbReference type="EMBL" id="CAJVPW010001871">
    <property type="protein sequence ID" value="CAG8493938.1"/>
    <property type="molecule type" value="Genomic_DNA"/>
</dbReference>
<sequence length="576" mass="62860">MIPDLRASNLVKKSKPINHNVKNNNKAYYSDSIIYSRQNAGKNIGRVFGLPIISDLIKTKETSRSVPNSKPRLVSLFQVGMGTAPQFINVVPDISSNEFVVTNQFCKRQLSCNNRKNIFNSGLSKTFKSSTRRKNGPIKYLEGSSVSGSSGNDFITFSKSKSKFQADIFLAKQIDGLLKTQPTVEGIMGLSRESQLWKKLDESNLDQVIGFAFPRDNCNVGSIALGGIDKRFIKAYVGDIPIDVPSIDSILDTRSDKISFGKASSDFFRIINATKSPEGWKVPKPVNISFDISLNNYEIVKFELPSNAICDSSIGLGKGCIAVVDERSGPLNTWIFGTPFLQNFYFAIDLKQNLIQFANRNNFCPPITTATTQNSTATTQISTATMQNSTTTTQNSTATTQYSTATTQYSTATTQSPKATTRSPTKAPPGAQAGGAAAGIFGIIAGIFINNDDKNIPPINDGDDVKTNIPPEAQFTQPLGAQVTQPPQPFQPQPSQTFLDAPTIQPISTPLQPFQTQPSQTFLDAPTIQPTSTPLQPFQPQPSQTFLDASTIQPITSRAYKWGELKPEVKPDLELI</sequence>
<gene>
    <name evidence="1" type="ORF">SPELUC_LOCUS2688</name>
</gene>
<evidence type="ECO:0000313" key="2">
    <source>
        <dbReference type="Proteomes" id="UP000789366"/>
    </source>
</evidence>
<accession>A0ACA9KWW6</accession>
<dbReference type="Proteomes" id="UP000789366">
    <property type="component" value="Unassembled WGS sequence"/>
</dbReference>
<protein>
    <submittedName>
        <fullName evidence="1">17586_t:CDS:1</fullName>
    </submittedName>
</protein>
<proteinExistence type="predicted"/>
<evidence type="ECO:0000313" key="1">
    <source>
        <dbReference type="EMBL" id="CAG8493938.1"/>
    </source>
</evidence>
<name>A0ACA9KWW6_9GLOM</name>